<dbReference type="AlphaFoldDB" id="A0A2U1FBD8"/>
<proteinExistence type="predicted"/>
<evidence type="ECO:0000313" key="1">
    <source>
        <dbReference type="EMBL" id="PVZ09300.1"/>
    </source>
</evidence>
<organism evidence="1 2">
    <name type="scientific">Porphyromonas loveana</name>
    <dbReference type="NCBI Taxonomy" id="1884669"/>
    <lineage>
        <taxon>Bacteria</taxon>
        <taxon>Pseudomonadati</taxon>
        <taxon>Bacteroidota</taxon>
        <taxon>Bacteroidia</taxon>
        <taxon>Bacteroidales</taxon>
        <taxon>Porphyromonadaceae</taxon>
        <taxon>Porphyromonas</taxon>
    </lineage>
</organism>
<sequence length="79" mass="9402">MHDQILYIPIQGLAFQHLRIFMICSYLPHSYSNASGRSPLSIIHYLSMQIKRRPLSPLYIQEYFLLQYHSLVYLMKNVT</sequence>
<name>A0A2U1FBD8_9PORP</name>
<evidence type="ECO:0000313" key="2">
    <source>
        <dbReference type="Proteomes" id="UP000245462"/>
    </source>
</evidence>
<reference evidence="1 2" key="1">
    <citation type="submission" date="2018-04" db="EMBL/GenBank/DDBJ databases">
        <title>Genomic Encyclopedia of Type Strains, Phase IV (KMG-IV): sequencing the most valuable type-strain genomes for metagenomic binning, comparative biology and taxonomic classification.</title>
        <authorList>
            <person name="Goeker M."/>
        </authorList>
    </citation>
    <scope>NUCLEOTIDE SEQUENCE [LARGE SCALE GENOMIC DNA]</scope>
    <source>
        <strain evidence="1 2">DSM 28520</strain>
    </source>
</reference>
<dbReference type="Proteomes" id="UP000245462">
    <property type="component" value="Unassembled WGS sequence"/>
</dbReference>
<accession>A0A2U1FBD8</accession>
<keyword evidence="2" id="KW-1185">Reference proteome</keyword>
<comment type="caution">
    <text evidence="1">The sequence shown here is derived from an EMBL/GenBank/DDBJ whole genome shotgun (WGS) entry which is preliminary data.</text>
</comment>
<dbReference type="EMBL" id="QEKY01000009">
    <property type="protein sequence ID" value="PVZ09300.1"/>
    <property type="molecule type" value="Genomic_DNA"/>
</dbReference>
<gene>
    <name evidence="1" type="ORF">C7382_10942</name>
</gene>
<protein>
    <submittedName>
        <fullName evidence="1">Uncharacterized protein</fullName>
    </submittedName>
</protein>